<evidence type="ECO:0000256" key="2">
    <source>
        <dbReference type="SAM" id="MobiDB-lite"/>
    </source>
</evidence>
<protein>
    <submittedName>
        <fullName evidence="4">Uncharacterized protein</fullName>
    </submittedName>
</protein>
<evidence type="ECO:0000313" key="5">
    <source>
        <dbReference type="Proteomes" id="UP000663870"/>
    </source>
</evidence>
<feature type="region of interest" description="Disordered" evidence="2">
    <location>
        <begin position="226"/>
        <end position="334"/>
    </location>
</feature>
<proteinExistence type="predicted"/>
<keyword evidence="5" id="KW-1185">Reference proteome</keyword>
<feature type="non-terminal residue" evidence="4">
    <location>
        <position position="334"/>
    </location>
</feature>
<accession>A0A816G7X1</accession>
<feature type="compositionally biased region" description="Low complexity" evidence="2">
    <location>
        <begin position="321"/>
        <end position="334"/>
    </location>
</feature>
<name>A0A816G7X1_9BILA</name>
<dbReference type="Proteomes" id="UP000663854">
    <property type="component" value="Unassembled WGS sequence"/>
</dbReference>
<feature type="non-terminal residue" evidence="4">
    <location>
        <position position="1"/>
    </location>
</feature>
<comment type="caution">
    <text evidence="4">The sequence shown here is derived from an EMBL/GenBank/DDBJ whole genome shotgun (WGS) entry which is preliminary data.</text>
</comment>
<dbReference type="Proteomes" id="UP000663870">
    <property type="component" value="Unassembled WGS sequence"/>
</dbReference>
<dbReference type="EMBL" id="CAJNOH010013455">
    <property type="protein sequence ID" value="CAF1545999.1"/>
    <property type="molecule type" value="Genomic_DNA"/>
</dbReference>
<evidence type="ECO:0000313" key="3">
    <source>
        <dbReference type="EMBL" id="CAF1545999.1"/>
    </source>
</evidence>
<feature type="compositionally biased region" description="Basic and acidic residues" evidence="2">
    <location>
        <begin position="266"/>
        <end position="282"/>
    </location>
</feature>
<sequence length="334" mass="38923">DHQQQTYVTKHDLNLLHKKIIATDLIVQKYQDANKALLRLQNENEDLKQQIEQITNECCIFGKQVTECTQEFDNLKEQLEISNSEKRELHQQLRLLQDENTNNYHEIMVLKQYESLKDTNDQLSKTVDRQQKQIAKLQLQVQRKSPIIYKANKDKKEPSETDIALTNSQKSVRELKLALARLMNFIQTSQIEIPTALHIRPVLKAHDINDDFLEIEGEFIRKPVKKVSKPVISQTDDDDDDNGDFIDIRHTIEPQPVNITNSSIDIIEKPSKTSSRQEQKKKEIQKRKSTKKNRRQKDLSTTEKPSTKLDDLANELEIALSQSDQQQQQQNIPQ</sequence>
<feature type="compositionally biased region" description="Basic residues" evidence="2">
    <location>
        <begin position="283"/>
        <end position="295"/>
    </location>
</feature>
<feature type="coiled-coil region" evidence="1">
    <location>
        <begin position="30"/>
        <end position="140"/>
    </location>
</feature>
<reference evidence="4" key="1">
    <citation type="submission" date="2021-02" db="EMBL/GenBank/DDBJ databases">
        <authorList>
            <person name="Nowell W R."/>
        </authorList>
    </citation>
    <scope>NUCLEOTIDE SEQUENCE</scope>
</reference>
<feature type="compositionally biased region" description="Basic and acidic residues" evidence="2">
    <location>
        <begin position="296"/>
        <end position="311"/>
    </location>
</feature>
<evidence type="ECO:0000256" key="1">
    <source>
        <dbReference type="SAM" id="Coils"/>
    </source>
</evidence>
<dbReference type="EMBL" id="CAJNOL010015348">
    <property type="protein sequence ID" value="CAF1671319.1"/>
    <property type="molecule type" value="Genomic_DNA"/>
</dbReference>
<gene>
    <name evidence="4" type="ORF">JXQ802_LOCUS57643</name>
    <name evidence="3" type="ORF">PYM288_LOCUS41040</name>
</gene>
<dbReference type="AlphaFoldDB" id="A0A816G7X1"/>
<organism evidence="4 5">
    <name type="scientific">Rotaria sordida</name>
    <dbReference type="NCBI Taxonomy" id="392033"/>
    <lineage>
        <taxon>Eukaryota</taxon>
        <taxon>Metazoa</taxon>
        <taxon>Spiralia</taxon>
        <taxon>Gnathifera</taxon>
        <taxon>Rotifera</taxon>
        <taxon>Eurotatoria</taxon>
        <taxon>Bdelloidea</taxon>
        <taxon>Philodinida</taxon>
        <taxon>Philodinidae</taxon>
        <taxon>Rotaria</taxon>
    </lineage>
</organism>
<evidence type="ECO:0000313" key="4">
    <source>
        <dbReference type="EMBL" id="CAF1671319.1"/>
    </source>
</evidence>
<feature type="compositionally biased region" description="Acidic residues" evidence="2">
    <location>
        <begin position="235"/>
        <end position="244"/>
    </location>
</feature>
<keyword evidence="1" id="KW-0175">Coiled coil</keyword>